<feature type="compositionally biased region" description="Basic and acidic residues" evidence="5">
    <location>
        <begin position="722"/>
        <end position="748"/>
    </location>
</feature>
<keyword evidence="4 6" id="KW-0472">Membrane</keyword>
<organism evidence="7">
    <name type="scientific">Phaffia rhodozyma</name>
    <name type="common">Yeast</name>
    <name type="synonym">Xanthophyllomyces dendrorhous</name>
    <dbReference type="NCBI Taxonomy" id="264483"/>
    <lineage>
        <taxon>Eukaryota</taxon>
        <taxon>Fungi</taxon>
        <taxon>Dikarya</taxon>
        <taxon>Basidiomycota</taxon>
        <taxon>Agaricomycotina</taxon>
        <taxon>Tremellomycetes</taxon>
        <taxon>Cystofilobasidiales</taxon>
        <taxon>Mrakiaceae</taxon>
        <taxon>Phaffia</taxon>
    </lineage>
</organism>
<protein>
    <submittedName>
        <fullName evidence="7">Predicted seven transmembrane receptor-rhodopsin family</fullName>
    </submittedName>
</protein>
<evidence type="ECO:0000313" key="7">
    <source>
        <dbReference type="EMBL" id="CED82501.1"/>
    </source>
</evidence>
<name>A0A0F7SM48_PHARH</name>
<dbReference type="GO" id="GO:0016020">
    <property type="term" value="C:membrane"/>
    <property type="evidence" value="ECO:0007669"/>
    <property type="project" value="UniProtKB-SubCell"/>
</dbReference>
<keyword evidence="3 6" id="KW-1133">Transmembrane helix</keyword>
<feature type="compositionally biased region" description="Acidic residues" evidence="5">
    <location>
        <begin position="711"/>
        <end position="721"/>
    </location>
</feature>
<feature type="compositionally biased region" description="Basic and acidic residues" evidence="5">
    <location>
        <begin position="836"/>
        <end position="846"/>
    </location>
</feature>
<dbReference type="Pfam" id="PF03619">
    <property type="entry name" value="Solute_trans_a"/>
    <property type="match status" value="1"/>
</dbReference>
<keyword evidence="2 6" id="KW-0812">Transmembrane</keyword>
<feature type="compositionally biased region" description="Polar residues" evidence="5">
    <location>
        <begin position="793"/>
        <end position="817"/>
    </location>
</feature>
<feature type="region of interest" description="Disordered" evidence="5">
    <location>
        <begin position="535"/>
        <end position="632"/>
    </location>
</feature>
<feature type="transmembrane region" description="Helical" evidence="6">
    <location>
        <begin position="48"/>
        <end position="70"/>
    </location>
</feature>
<evidence type="ECO:0000256" key="6">
    <source>
        <dbReference type="SAM" id="Phobius"/>
    </source>
</evidence>
<keyword evidence="7" id="KW-0675">Receptor</keyword>
<proteinExistence type="predicted"/>
<sequence>MAPKGSGSSLPAPLLHTSLAATIFACVTSFWSIYLHLKGYRRPGLQRLVVRIMLMIPIYAIASLVSLHSVEAAFWIDAVRDLYEAFVIYTFFSLLVTYLGGERSLLILVHGRPSTPHPWPVGMFYHEMDLSDPYTFLGLKRGILQYVYVKPLLALVTMVLKYTENYSDGQLGFNTGYTYVSIVYNLSICLSLYCLAMFWVSIHHDVQPFRPTPKFLCVKGILFFSFWQGIGVSILVASGAIQHLGPYTDHEHMSLALGDVLICLEMPIFAIAHTYAFCRLSDYVDPSLHYVARLPFILALRDSVGVLDLVSDFRATWGGKGMTYRSFEPVEGGLHTLGRARERRIRAGLRYQGGGKSGKKYWLPVPKEEGILGFSQPNYGALGTTSPTGHHSHGIPTKGVYNKATGHGPHSLGFRSPPHPPASSSTQGDYFARSRQDGSASHGRHSPIEDDSDDDSVVSLSFSSIASSPSGTPSEGIQGQRQRQGSEEESQEALYAEARGYLHGDWSYRVIDVSKEDARRRMREEEDNVLAGFGRRGEGRRQGERWGRGLTRGVNDKDKNKSSERKIYGAFGGGDERLATDIYAPLPPSRSPSDLPMTSSAAPIRHGQSGPQASHSTETSESPPSPTFLPEDHPVRILWTKQKGKAKEVASHLLEAAHQIVPATELEFTPAVERTEPSWLKLPIGGGGGGSRSASPTNEKPLPSDAIDLVVEAEVDSSEEESWNKERKREAKESLRQAGWVDREREQGKIVMESEQSDGRVEAETTTEPPLLHISPPTSPPMFGGDAPINHDISPSNLLPHQTSPTRKSFRSGNSDAGSPWTDERGSENGSGHVRQGTDDERNPWA</sequence>
<dbReference type="SMART" id="SM01417">
    <property type="entry name" value="Solute_trans_a"/>
    <property type="match status" value="1"/>
</dbReference>
<feature type="region of interest" description="Disordered" evidence="5">
    <location>
        <begin position="382"/>
        <end position="491"/>
    </location>
</feature>
<dbReference type="PANTHER" id="PTHR23423">
    <property type="entry name" value="ORGANIC SOLUTE TRANSPORTER-RELATED"/>
    <property type="match status" value="1"/>
</dbReference>
<accession>A0A0F7SM48</accession>
<dbReference type="InterPro" id="IPR005178">
    <property type="entry name" value="Ostalpha/TMEM184C"/>
</dbReference>
<evidence type="ECO:0000256" key="4">
    <source>
        <dbReference type="ARBA" id="ARBA00023136"/>
    </source>
</evidence>
<dbReference type="AlphaFoldDB" id="A0A0F7SM48"/>
<dbReference type="EMBL" id="LN483124">
    <property type="protein sequence ID" value="CED82501.1"/>
    <property type="molecule type" value="Genomic_DNA"/>
</dbReference>
<feature type="transmembrane region" description="Helical" evidence="6">
    <location>
        <begin position="14"/>
        <end position="36"/>
    </location>
</feature>
<feature type="transmembrane region" description="Helical" evidence="6">
    <location>
        <begin position="221"/>
        <end position="241"/>
    </location>
</feature>
<feature type="transmembrane region" description="Helical" evidence="6">
    <location>
        <begin position="143"/>
        <end position="162"/>
    </location>
</feature>
<feature type="transmembrane region" description="Helical" evidence="6">
    <location>
        <begin position="182"/>
        <end position="200"/>
    </location>
</feature>
<feature type="region of interest" description="Disordered" evidence="5">
    <location>
        <begin position="679"/>
        <end position="846"/>
    </location>
</feature>
<feature type="compositionally biased region" description="Basic and acidic residues" evidence="5">
    <location>
        <begin position="535"/>
        <end position="547"/>
    </location>
</feature>
<evidence type="ECO:0000256" key="1">
    <source>
        <dbReference type="ARBA" id="ARBA00004141"/>
    </source>
</evidence>
<evidence type="ECO:0000256" key="5">
    <source>
        <dbReference type="SAM" id="MobiDB-lite"/>
    </source>
</evidence>
<reference evidence="7" key="1">
    <citation type="submission" date="2014-08" db="EMBL/GenBank/DDBJ databases">
        <authorList>
            <person name="Sharma Rahul"/>
            <person name="Thines Marco"/>
        </authorList>
    </citation>
    <scope>NUCLEOTIDE SEQUENCE</scope>
</reference>
<comment type="subcellular location">
    <subcellularLocation>
        <location evidence="1">Membrane</location>
        <topology evidence="1">Multi-pass membrane protein</topology>
    </subcellularLocation>
</comment>
<feature type="compositionally biased region" description="Basic and acidic residues" evidence="5">
    <location>
        <begin position="554"/>
        <end position="567"/>
    </location>
</feature>
<evidence type="ECO:0000256" key="3">
    <source>
        <dbReference type="ARBA" id="ARBA00022989"/>
    </source>
</evidence>
<dbReference type="PROSITE" id="PS51257">
    <property type="entry name" value="PROKAR_LIPOPROTEIN"/>
    <property type="match status" value="1"/>
</dbReference>
<feature type="compositionally biased region" description="Low complexity" evidence="5">
    <location>
        <begin position="457"/>
        <end position="483"/>
    </location>
</feature>
<evidence type="ECO:0000256" key="2">
    <source>
        <dbReference type="ARBA" id="ARBA00022692"/>
    </source>
</evidence>
<feature type="transmembrane region" description="Helical" evidence="6">
    <location>
        <begin position="82"/>
        <end position="101"/>
    </location>
</feature>